<protein>
    <submittedName>
        <fullName evidence="2">Uncharacterized protein</fullName>
    </submittedName>
</protein>
<organism evidence="2 3">
    <name type="scientific">Rangifer tarandus platyrhynchus</name>
    <name type="common">Svalbard reindeer</name>
    <dbReference type="NCBI Taxonomy" id="3082113"/>
    <lineage>
        <taxon>Eukaryota</taxon>
        <taxon>Metazoa</taxon>
        <taxon>Chordata</taxon>
        <taxon>Craniata</taxon>
        <taxon>Vertebrata</taxon>
        <taxon>Euteleostomi</taxon>
        <taxon>Mammalia</taxon>
        <taxon>Eutheria</taxon>
        <taxon>Laurasiatheria</taxon>
        <taxon>Artiodactyla</taxon>
        <taxon>Ruminantia</taxon>
        <taxon>Pecora</taxon>
        <taxon>Cervidae</taxon>
        <taxon>Odocoileinae</taxon>
        <taxon>Rangifer</taxon>
    </lineage>
</organism>
<feature type="compositionally biased region" description="Basic and acidic residues" evidence="1">
    <location>
        <begin position="1"/>
        <end position="13"/>
    </location>
</feature>
<reference evidence="2" key="1">
    <citation type="submission" date="2023-04" db="EMBL/GenBank/DDBJ databases">
        <authorList>
            <consortium name="ELIXIR-Norway"/>
        </authorList>
    </citation>
    <scope>NUCLEOTIDE SEQUENCE [LARGE SCALE GENOMIC DNA]</scope>
</reference>
<name>A0ABN8Y195_RANTA</name>
<proteinExistence type="predicted"/>
<dbReference type="EMBL" id="OX459947">
    <property type="protein sequence ID" value="CAI9154191.1"/>
    <property type="molecule type" value="Genomic_DNA"/>
</dbReference>
<feature type="region of interest" description="Disordered" evidence="1">
    <location>
        <begin position="1"/>
        <end position="69"/>
    </location>
</feature>
<keyword evidence="3" id="KW-1185">Reference proteome</keyword>
<gene>
    <name evidence="2" type="ORF">MRATA1EN1_LOCUS3153</name>
</gene>
<feature type="region of interest" description="Disordered" evidence="1">
    <location>
        <begin position="105"/>
        <end position="175"/>
    </location>
</feature>
<evidence type="ECO:0000313" key="3">
    <source>
        <dbReference type="Proteomes" id="UP001176941"/>
    </source>
</evidence>
<dbReference type="Proteomes" id="UP001176941">
    <property type="component" value="Chromosome 11"/>
</dbReference>
<accession>A0ABN8Y195</accession>
<sequence length="175" mass="18987">MLHTEDSSLDRRRTQSGPRRKPEAGASASSQRAHTPYPGSERGQLAHGWQLERPRPPPTATPPRPAGRRKWRMFWRLRAGRGVNGGDAFSFYLLRFQARLLSSGPQKASGLRAPQAERARPGSVESSVALRNAEGELTKLQKVKAVRSPCAQGRPPSPGSAQPSLPPSTSPAALE</sequence>
<evidence type="ECO:0000256" key="1">
    <source>
        <dbReference type="SAM" id="MobiDB-lite"/>
    </source>
</evidence>
<evidence type="ECO:0000313" key="2">
    <source>
        <dbReference type="EMBL" id="CAI9154191.1"/>
    </source>
</evidence>
<feature type="compositionally biased region" description="Pro residues" evidence="1">
    <location>
        <begin position="56"/>
        <end position="65"/>
    </location>
</feature>